<proteinExistence type="predicted"/>
<dbReference type="EMBL" id="JBHSBM010000040">
    <property type="protein sequence ID" value="MFC4062007.1"/>
    <property type="molecule type" value="Genomic_DNA"/>
</dbReference>
<sequence length="144" mass="15335">MSDPRVRAGVLPGLGDDLTPFAAENLPFMRPSFEGMTTPALIVAGDQDQSALSTRGPDWFTDAYVLSPGRKSLLTLPGAEHSLGGVAGYGVAETTDESPERVALIQWLTSAYLRSALRPEDAGRRAACSALEEDPHPLGKLRSK</sequence>
<dbReference type="Proteomes" id="UP001595850">
    <property type="component" value="Unassembled WGS sequence"/>
</dbReference>
<dbReference type="InterPro" id="IPR029058">
    <property type="entry name" value="AB_hydrolase_fold"/>
</dbReference>
<dbReference type="RefSeq" id="WP_377292722.1">
    <property type="nucleotide sequence ID" value="NZ_JBHSBM010000040.1"/>
</dbReference>
<name>A0ABV8IG88_9ACTN</name>
<evidence type="ECO:0000256" key="1">
    <source>
        <dbReference type="SAM" id="MobiDB-lite"/>
    </source>
</evidence>
<protein>
    <submittedName>
        <fullName evidence="2">Uncharacterized protein</fullName>
    </submittedName>
</protein>
<comment type="caution">
    <text evidence="2">The sequence shown here is derived from an EMBL/GenBank/DDBJ whole genome shotgun (WGS) entry which is preliminary data.</text>
</comment>
<gene>
    <name evidence="2" type="ORF">ACFOWE_27210</name>
</gene>
<accession>A0ABV8IG88</accession>
<reference evidence="3" key="1">
    <citation type="journal article" date="2019" name="Int. J. Syst. Evol. Microbiol.">
        <title>The Global Catalogue of Microorganisms (GCM) 10K type strain sequencing project: providing services to taxonomists for standard genome sequencing and annotation.</title>
        <authorList>
            <consortium name="The Broad Institute Genomics Platform"/>
            <consortium name="The Broad Institute Genome Sequencing Center for Infectious Disease"/>
            <person name="Wu L."/>
            <person name="Ma J."/>
        </authorList>
    </citation>
    <scope>NUCLEOTIDE SEQUENCE [LARGE SCALE GENOMIC DNA]</scope>
    <source>
        <strain evidence="3">TBRC 4489</strain>
    </source>
</reference>
<dbReference type="Gene3D" id="3.40.50.1820">
    <property type="entry name" value="alpha/beta hydrolase"/>
    <property type="match status" value="1"/>
</dbReference>
<feature type="region of interest" description="Disordered" evidence="1">
    <location>
        <begin position="119"/>
        <end position="144"/>
    </location>
</feature>
<organism evidence="2 3">
    <name type="scientific">Planomonospora corallina</name>
    <dbReference type="NCBI Taxonomy" id="1806052"/>
    <lineage>
        <taxon>Bacteria</taxon>
        <taxon>Bacillati</taxon>
        <taxon>Actinomycetota</taxon>
        <taxon>Actinomycetes</taxon>
        <taxon>Streptosporangiales</taxon>
        <taxon>Streptosporangiaceae</taxon>
        <taxon>Planomonospora</taxon>
    </lineage>
</organism>
<evidence type="ECO:0000313" key="3">
    <source>
        <dbReference type="Proteomes" id="UP001595850"/>
    </source>
</evidence>
<keyword evidence="3" id="KW-1185">Reference proteome</keyword>
<evidence type="ECO:0000313" key="2">
    <source>
        <dbReference type="EMBL" id="MFC4062007.1"/>
    </source>
</evidence>